<dbReference type="KEGG" id="usu:LVJ78_03030"/>
<dbReference type="Pfam" id="PF01710">
    <property type="entry name" value="HTH_Tnp_IS630"/>
    <property type="match status" value="1"/>
</dbReference>
<proteinExistence type="predicted"/>
<dbReference type="EMBL" id="CP091507">
    <property type="protein sequence ID" value="UOO80310.1"/>
    <property type="molecule type" value="Genomic_DNA"/>
</dbReference>
<feature type="domain" description="Transposase Synechocystis PCC 6803" evidence="1">
    <location>
        <begin position="1"/>
        <end position="107"/>
    </location>
</feature>
<evidence type="ECO:0000313" key="5">
    <source>
        <dbReference type="Proteomes" id="UP000829756"/>
    </source>
</evidence>
<protein>
    <submittedName>
        <fullName evidence="3">IS630 transposase-related protein</fullName>
    </submittedName>
</protein>
<dbReference type="EMBL" id="CP091507">
    <property type="protein sequence ID" value="UOO79388.1"/>
    <property type="molecule type" value="Genomic_DNA"/>
</dbReference>
<reference evidence="3" key="1">
    <citation type="submission" date="2021-12" db="EMBL/GenBank/DDBJ databases">
        <authorList>
            <person name="Veyrier F.J."/>
        </authorList>
    </citation>
    <scope>NUCLEOTIDE SEQUENCE</scope>
    <source>
        <strain evidence="3">1258/02</strain>
    </source>
</reference>
<dbReference type="KEGG" id="usu:LVJ78_04700"/>
<evidence type="ECO:0000313" key="4">
    <source>
        <dbReference type="EMBL" id="UOO80310.1"/>
    </source>
</evidence>
<evidence type="ECO:0000313" key="2">
    <source>
        <dbReference type="EMBL" id="UOO79388.1"/>
    </source>
</evidence>
<name>A0AAE9GYE8_9NEIS</name>
<organism evidence="3 5">
    <name type="scientific">Uruburuella suis</name>
    <dbReference type="NCBI Taxonomy" id="252130"/>
    <lineage>
        <taxon>Bacteria</taxon>
        <taxon>Pseudomonadati</taxon>
        <taxon>Pseudomonadota</taxon>
        <taxon>Betaproteobacteria</taxon>
        <taxon>Neisseriales</taxon>
        <taxon>Neisseriaceae</taxon>
        <taxon>Uruburuella</taxon>
    </lineage>
</organism>
<dbReference type="EMBL" id="CP091507">
    <property type="protein sequence ID" value="UOO80008.1"/>
    <property type="molecule type" value="Genomic_DNA"/>
</dbReference>
<dbReference type="Proteomes" id="UP000829756">
    <property type="component" value="Chromosome"/>
</dbReference>
<dbReference type="AlphaFoldDB" id="A0AAE9GYE8"/>
<evidence type="ECO:0000313" key="3">
    <source>
        <dbReference type="EMBL" id="UOO80008.1"/>
    </source>
</evidence>
<dbReference type="InterPro" id="IPR002622">
    <property type="entry name" value="Transposase_14"/>
</dbReference>
<dbReference type="KEGG" id="usu:LVJ78_12045"/>
<sequence>MTYPLHIRKKILAELAHSTYRAVAAKYGVSTTALQNWQKQPEPKVDKNYPPRKIDNQALEEDVAKYPDDYQWQRAARFGCDQSAIFRALKRLKITIKKNSRAPESGSTKKS</sequence>
<gene>
    <name evidence="3" type="ORF">LVJ78_03030</name>
    <name evidence="4" type="ORF">LVJ78_04700</name>
    <name evidence="2" type="ORF">LVJ78_12045</name>
</gene>
<accession>A0AAE9GYE8</accession>
<reference evidence="3" key="2">
    <citation type="journal article" date="2022" name="Res Sq">
        <title>Evolution of multicellular longitudinally dividing oral cavity symbionts (Neisseriaceae).</title>
        <authorList>
            <person name="Nyongesa S."/>
            <person name="Weber P."/>
            <person name="Bernet E."/>
            <person name="Pullido F."/>
            <person name="Nieckarz M."/>
            <person name="Delaby M."/>
            <person name="Nieves C."/>
            <person name="Viehboeck T."/>
            <person name="Krause N."/>
            <person name="Rivera-Millot A."/>
            <person name="Nakamura A."/>
            <person name="Vischer N."/>
            <person name="VanNieuwenhze M."/>
            <person name="Brun Y."/>
            <person name="Cava F."/>
            <person name="Bulgheresi S."/>
            <person name="Veyrier F."/>
        </authorList>
    </citation>
    <scope>NUCLEOTIDE SEQUENCE</scope>
    <source>
        <strain evidence="3">1258/02</strain>
    </source>
</reference>
<evidence type="ECO:0000259" key="1">
    <source>
        <dbReference type="Pfam" id="PF01710"/>
    </source>
</evidence>
<dbReference type="RefSeq" id="WP_244802577.1">
    <property type="nucleotide sequence ID" value="NZ_CP091507.1"/>
</dbReference>